<comment type="caution">
    <text evidence="1">The sequence shown here is derived from an EMBL/GenBank/DDBJ whole genome shotgun (WGS) entry which is preliminary data.</text>
</comment>
<name>A0A4Y2QBZ1_ARAVE</name>
<organism evidence="1 2">
    <name type="scientific">Araneus ventricosus</name>
    <name type="common">Orbweaver spider</name>
    <name type="synonym">Epeira ventricosa</name>
    <dbReference type="NCBI Taxonomy" id="182803"/>
    <lineage>
        <taxon>Eukaryota</taxon>
        <taxon>Metazoa</taxon>
        <taxon>Ecdysozoa</taxon>
        <taxon>Arthropoda</taxon>
        <taxon>Chelicerata</taxon>
        <taxon>Arachnida</taxon>
        <taxon>Araneae</taxon>
        <taxon>Araneomorphae</taxon>
        <taxon>Entelegynae</taxon>
        <taxon>Araneoidea</taxon>
        <taxon>Araneidae</taxon>
        <taxon>Araneus</taxon>
    </lineage>
</organism>
<accession>A0A4Y2QBZ1</accession>
<keyword evidence="2" id="KW-1185">Reference proteome</keyword>
<evidence type="ECO:0000313" key="1">
    <source>
        <dbReference type="EMBL" id="GBN60901.1"/>
    </source>
</evidence>
<reference evidence="1 2" key="1">
    <citation type="journal article" date="2019" name="Sci. Rep.">
        <title>Orb-weaving spider Araneus ventricosus genome elucidates the spidroin gene catalogue.</title>
        <authorList>
            <person name="Kono N."/>
            <person name="Nakamura H."/>
            <person name="Ohtoshi R."/>
            <person name="Moran D.A.P."/>
            <person name="Shinohara A."/>
            <person name="Yoshida Y."/>
            <person name="Fujiwara M."/>
            <person name="Mori M."/>
            <person name="Tomita M."/>
            <person name="Arakawa K."/>
        </authorList>
    </citation>
    <scope>NUCLEOTIDE SEQUENCE [LARGE SCALE GENOMIC DNA]</scope>
</reference>
<proteinExistence type="predicted"/>
<dbReference type="AlphaFoldDB" id="A0A4Y2QBZ1"/>
<dbReference type="Proteomes" id="UP000499080">
    <property type="component" value="Unassembled WGS sequence"/>
</dbReference>
<gene>
    <name evidence="1" type="ORF">AVEN_55609_1</name>
</gene>
<sequence length="130" mass="14896">MHMAWWHYKPFYISVHAFTQVIDEHSTPRIWRGGIPNHSVFQPINSGRSFNSAPLHAYGVVAFQTILYFSPSNQAGHSRRSTQCYSLKVSSIPTAPTSSKRELHLFRFPLENLSPHPRIIAYIVTEDGSW</sequence>
<dbReference type="EMBL" id="BGPR01013486">
    <property type="protein sequence ID" value="GBN60901.1"/>
    <property type="molecule type" value="Genomic_DNA"/>
</dbReference>
<evidence type="ECO:0000313" key="2">
    <source>
        <dbReference type="Proteomes" id="UP000499080"/>
    </source>
</evidence>
<protein>
    <submittedName>
        <fullName evidence="1">Uncharacterized protein</fullName>
    </submittedName>
</protein>